<dbReference type="InterPro" id="IPR014966">
    <property type="entry name" value="FRG-dom"/>
</dbReference>
<proteinExistence type="predicted"/>
<reference evidence="2 3" key="1">
    <citation type="submission" date="2019-06" db="EMBL/GenBank/DDBJ databases">
        <title>The genome of Shewanella sp. SM1901.</title>
        <authorList>
            <person name="Cha Q."/>
        </authorList>
    </citation>
    <scope>NUCLEOTIDE SEQUENCE [LARGE SCALE GENOMIC DNA]</scope>
    <source>
        <strain evidence="2 3">SM1901</strain>
    </source>
</reference>
<dbReference type="Proteomes" id="UP000319809">
    <property type="component" value="Chromosome"/>
</dbReference>
<name>A0A4Y5YFN8_9GAMM</name>
<evidence type="ECO:0000313" key="2">
    <source>
        <dbReference type="EMBL" id="QDE31428.1"/>
    </source>
</evidence>
<evidence type="ECO:0000313" key="3">
    <source>
        <dbReference type="Proteomes" id="UP000319809"/>
    </source>
</evidence>
<organism evidence="2 3">
    <name type="scientific">Shewanella polaris</name>
    <dbReference type="NCBI Taxonomy" id="2588449"/>
    <lineage>
        <taxon>Bacteria</taxon>
        <taxon>Pseudomonadati</taxon>
        <taxon>Pseudomonadota</taxon>
        <taxon>Gammaproteobacteria</taxon>
        <taxon>Alteromonadales</taxon>
        <taxon>Shewanellaceae</taxon>
        <taxon>Shewanella</taxon>
    </lineage>
</organism>
<evidence type="ECO:0000259" key="1">
    <source>
        <dbReference type="SMART" id="SM00901"/>
    </source>
</evidence>
<dbReference type="SMART" id="SM00901">
    <property type="entry name" value="FRG"/>
    <property type="match status" value="1"/>
</dbReference>
<accession>A0A4Y5YFN8</accession>
<dbReference type="Pfam" id="PF08867">
    <property type="entry name" value="FRG"/>
    <property type="match status" value="1"/>
</dbReference>
<feature type="domain" description="FRG" evidence="1">
    <location>
        <begin position="17"/>
        <end position="113"/>
    </location>
</feature>
<keyword evidence="3" id="KW-1185">Reference proteome</keyword>
<sequence length="269" mass="31743">MSKMISSIEEYISITTSYNEVWFRGVGSSDYKPHPRVHWNQIRKQEEENLVYAFLREHFKYHESSNSNPWYLYALMQHHGLPTRLLDWTKSPLVALFFSLTQPNKNGKNPRVWVLHPYVLNETVTGLNKVFCPSQMEKRILETNNYYDQDDRMLKSYPNDLKIKKYYDSYLPSNLSLDEQTILFDYPMAIETIPLDSRMAAQQSVFTIHGRNTLSLDEQFSENVVSYIDIDYGVRELMMEKLYRLGIVEDTIFCDLDSLSTRLCREQGL</sequence>
<dbReference type="KEGG" id="spol:FH971_10910"/>
<protein>
    <submittedName>
        <fullName evidence="2">FRG domain-containing protein</fullName>
    </submittedName>
</protein>
<gene>
    <name evidence="2" type="ORF">FH971_10910</name>
</gene>
<dbReference type="EMBL" id="CP041036">
    <property type="protein sequence ID" value="QDE31428.1"/>
    <property type="molecule type" value="Genomic_DNA"/>
</dbReference>
<dbReference type="AlphaFoldDB" id="A0A4Y5YFN8"/>